<dbReference type="AlphaFoldDB" id="A0A1A8ERH0"/>
<sequence length="90" mass="9574">DSIVRTVPTPKRASSAAQTKTQSSGTSRKVSMGRSRTSGQGDEAGAPHKNTLLQKLFIYPLLRPSADPPQNIFTCRAESASLQVGGPLHQ</sequence>
<name>A0A1A8ERH0_9TELE</name>
<feature type="region of interest" description="Disordered" evidence="1">
    <location>
        <begin position="1"/>
        <end position="48"/>
    </location>
</feature>
<dbReference type="EMBL" id="HAEB01002641">
    <property type="protein sequence ID" value="SBQ49168.1"/>
    <property type="molecule type" value="Transcribed_RNA"/>
</dbReference>
<feature type="non-terminal residue" evidence="2">
    <location>
        <position position="1"/>
    </location>
</feature>
<keyword evidence="2" id="KW-0675">Receptor</keyword>
<evidence type="ECO:0000313" key="2">
    <source>
        <dbReference type="EMBL" id="SBQ49168.1"/>
    </source>
</evidence>
<proteinExistence type="predicted"/>
<organism evidence="2">
    <name type="scientific">Nothobranchius korthausae</name>
    <dbReference type="NCBI Taxonomy" id="1143690"/>
    <lineage>
        <taxon>Eukaryota</taxon>
        <taxon>Metazoa</taxon>
        <taxon>Chordata</taxon>
        <taxon>Craniata</taxon>
        <taxon>Vertebrata</taxon>
        <taxon>Euteleostomi</taxon>
        <taxon>Actinopterygii</taxon>
        <taxon>Neopterygii</taxon>
        <taxon>Teleostei</taxon>
        <taxon>Neoteleostei</taxon>
        <taxon>Acanthomorphata</taxon>
        <taxon>Ovalentaria</taxon>
        <taxon>Atherinomorphae</taxon>
        <taxon>Cyprinodontiformes</taxon>
        <taxon>Nothobranchiidae</taxon>
        <taxon>Nothobranchius</taxon>
    </lineage>
</organism>
<evidence type="ECO:0000256" key="1">
    <source>
        <dbReference type="SAM" id="MobiDB-lite"/>
    </source>
</evidence>
<feature type="non-terminal residue" evidence="2">
    <location>
        <position position="90"/>
    </location>
</feature>
<reference evidence="2" key="1">
    <citation type="submission" date="2016-05" db="EMBL/GenBank/DDBJ databases">
        <authorList>
            <person name="Lavstsen T."/>
            <person name="Jespersen J.S."/>
        </authorList>
    </citation>
    <scope>NUCLEOTIDE SEQUENCE</scope>
    <source>
        <tissue evidence="2">Brain</tissue>
    </source>
</reference>
<reference evidence="2" key="2">
    <citation type="submission" date="2016-06" db="EMBL/GenBank/DDBJ databases">
        <title>The genome of a short-lived fish provides insights into sex chromosome evolution and the genetic control of aging.</title>
        <authorList>
            <person name="Reichwald K."/>
            <person name="Felder M."/>
            <person name="Petzold A."/>
            <person name="Koch P."/>
            <person name="Groth M."/>
            <person name="Platzer M."/>
        </authorList>
    </citation>
    <scope>NUCLEOTIDE SEQUENCE</scope>
    <source>
        <tissue evidence="2">Brain</tissue>
    </source>
</reference>
<accession>A0A1A8ERH0</accession>
<feature type="compositionally biased region" description="Low complexity" evidence="1">
    <location>
        <begin position="13"/>
        <end position="27"/>
    </location>
</feature>
<gene>
    <name evidence="2" type="primary">CABZ01068246.1</name>
</gene>
<protein>
    <submittedName>
        <fullName evidence="2">Interleukin 1 receptor accessory protein</fullName>
    </submittedName>
</protein>